<accession>A0A8D4VSB6</accession>
<evidence type="ECO:0008006" key="3">
    <source>
        <dbReference type="Google" id="ProtNLM"/>
    </source>
</evidence>
<name>A0A8D4VSB6_9GAMM</name>
<sequence>MNKMKDGDGITWLDDVEEHDYPAAKSYLLLLFGEAETAKLVSRLKAAEIVQFKAKDIFRASQLSLLGVSNSHVEKDRKKIKNGTPLSPLLLVRDEKNGKVVIADGYHRLCAIYGFDEDAWIRCKIV</sequence>
<dbReference type="RefSeq" id="WP_054773554.1">
    <property type="nucleotide sequence ID" value="NZ_AP019782.1"/>
</dbReference>
<evidence type="ECO:0000313" key="2">
    <source>
        <dbReference type="Proteomes" id="UP000824988"/>
    </source>
</evidence>
<gene>
    <name evidence="1" type="ORF">MoryE10_34530</name>
</gene>
<keyword evidence="2" id="KW-1185">Reference proteome</keyword>
<organism evidence="1 2">
    <name type="scientific">Methylogaea oryzae</name>
    <dbReference type="NCBI Taxonomy" id="1295382"/>
    <lineage>
        <taxon>Bacteria</taxon>
        <taxon>Pseudomonadati</taxon>
        <taxon>Pseudomonadota</taxon>
        <taxon>Gammaproteobacteria</taxon>
        <taxon>Methylococcales</taxon>
        <taxon>Methylococcaceae</taxon>
        <taxon>Methylogaea</taxon>
    </lineage>
</organism>
<dbReference type="Proteomes" id="UP000824988">
    <property type="component" value="Chromosome"/>
</dbReference>
<dbReference type="EMBL" id="AP019782">
    <property type="protein sequence ID" value="BBL72847.1"/>
    <property type="molecule type" value="Genomic_DNA"/>
</dbReference>
<dbReference type="KEGG" id="moz:MoryE10_34530"/>
<proteinExistence type="predicted"/>
<reference evidence="1" key="1">
    <citation type="submission" date="2019-06" db="EMBL/GenBank/DDBJ databases">
        <title>Complete genome sequence of Methylogaea oryzae strain JCM16910.</title>
        <authorList>
            <person name="Asakawa S."/>
        </authorList>
    </citation>
    <scope>NUCLEOTIDE SEQUENCE</scope>
    <source>
        <strain evidence="1">E10</strain>
    </source>
</reference>
<evidence type="ECO:0000313" key="1">
    <source>
        <dbReference type="EMBL" id="BBL72847.1"/>
    </source>
</evidence>
<dbReference type="AlphaFoldDB" id="A0A8D4VSB6"/>
<protein>
    <recommendedName>
        <fullName evidence="3">ParB/Sulfiredoxin domain-containing protein</fullName>
    </recommendedName>
</protein>